<evidence type="ECO:0000313" key="2">
    <source>
        <dbReference type="EMBL" id="KHJ86588.1"/>
    </source>
</evidence>
<evidence type="ECO:0000313" key="3">
    <source>
        <dbReference type="Proteomes" id="UP000053660"/>
    </source>
</evidence>
<dbReference type="AlphaFoldDB" id="A0A0B1SMN8"/>
<gene>
    <name evidence="2" type="ORF">OESDEN_13655</name>
</gene>
<keyword evidence="3" id="KW-1185">Reference proteome</keyword>
<organism evidence="2 3">
    <name type="scientific">Oesophagostomum dentatum</name>
    <name type="common">Nodular worm</name>
    <dbReference type="NCBI Taxonomy" id="61180"/>
    <lineage>
        <taxon>Eukaryota</taxon>
        <taxon>Metazoa</taxon>
        <taxon>Ecdysozoa</taxon>
        <taxon>Nematoda</taxon>
        <taxon>Chromadorea</taxon>
        <taxon>Rhabditida</taxon>
        <taxon>Rhabditina</taxon>
        <taxon>Rhabditomorpha</taxon>
        <taxon>Strongyloidea</taxon>
        <taxon>Strongylidae</taxon>
        <taxon>Oesophagostomum</taxon>
    </lineage>
</organism>
<accession>A0A0B1SMN8</accession>
<protein>
    <submittedName>
        <fullName evidence="2">Uncharacterized protein</fullName>
    </submittedName>
</protein>
<proteinExistence type="predicted"/>
<dbReference type="EMBL" id="KN559924">
    <property type="protein sequence ID" value="KHJ86588.1"/>
    <property type="molecule type" value="Genomic_DNA"/>
</dbReference>
<sequence length="118" mass="13492">MLMGGALTATKKKMSPIWRSIRRKKAGGGSTVKFKALRYDVHSFTVDELCLLMKKHDPEGACENIRYQDCGYVNVIPAEKIFQKSAPSTGSFEQIKLQRRVHHQRRPPRKARRNSAFC</sequence>
<feature type="compositionally biased region" description="Basic residues" evidence="1">
    <location>
        <begin position="97"/>
        <end position="118"/>
    </location>
</feature>
<dbReference type="Proteomes" id="UP000053660">
    <property type="component" value="Unassembled WGS sequence"/>
</dbReference>
<evidence type="ECO:0000256" key="1">
    <source>
        <dbReference type="SAM" id="MobiDB-lite"/>
    </source>
</evidence>
<name>A0A0B1SMN8_OESDE</name>
<dbReference type="OrthoDB" id="5871216at2759"/>
<reference evidence="2 3" key="1">
    <citation type="submission" date="2014-03" db="EMBL/GenBank/DDBJ databases">
        <title>Draft genome of the hookworm Oesophagostomum dentatum.</title>
        <authorList>
            <person name="Mitreva M."/>
        </authorList>
    </citation>
    <scope>NUCLEOTIDE SEQUENCE [LARGE SCALE GENOMIC DNA]</scope>
    <source>
        <strain evidence="2 3">OD-Hann</strain>
    </source>
</reference>
<feature type="region of interest" description="Disordered" evidence="1">
    <location>
        <begin position="87"/>
        <end position="118"/>
    </location>
</feature>